<evidence type="ECO:0000259" key="5">
    <source>
        <dbReference type="SMART" id="SM00829"/>
    </source>
</evidence>
<gene>
    <name evidence="6" type="ORF">KGA66_28740</name>
</gene>
<dbReference type="GO" id="GO:0016491">
    <property type="term" value="F:oxidoreductase activity"/>
    <property type="evidence" value="ECO:0007669"/>
    <property type="project" value="InterPro"/>
</dbReference>
<dbReference type="SUPFAM" id="SSF50129">
    <property type="entry name" value="GroES-like"/>
    <property type="match status" value="1"/>
</dbReference>
<dbReference type="EMBL" id="JAGSXH010000281">
    <property type="protein sequence ID" value="MBS2967055.1"/>
    <property type="molecule type" value="Genomic_DNA"/>
</dbReference>
<name>A0A8J7WUM0_9ACTN</name>
<evidence type="ECO:0000313" key="6">
    <source>
        <dbReference type="EMBL" id="MBS2967055.1"/>
    </source>
</evidence>
<dbReference type="Proteomes" id="UP000677913">
    <property type="component" value="Unassembled WGS sequence"/>
</dbReference>
<evidence type="ECO:0000256" key="1">
    <source>
        <dbReference type="ARBA" id="ARBA00022450"/>
    </source>
</evidence>
<dbReference type="Pfam" id="PF13602">
    <property type="entry name" value="ADH_zinc_N_2"/>
    <property type="match status" value="1"/>
</dbReference>
<dbReference type="Pfam" id="PF08240">
    <property type="entry name" value="ADH_N"/>
    <property type="match status" value="1"/>
</dbReference>
<keyword evidence="7" id="KW-1185">Reference proteome</keyword>
<dbReference type="InterPro" id="IPR013154">
    <property type="entry name" value="ADH-like_N"/>
</dbReference>
<keyword evidence="2" id="KW-0597">Phosphoprotein</keyword>
<evidence type="ECO:0000259" key="4">
    <source>
        <dbReference type="SMART" id="SM00822"/>
    </source>
</evidence>
<accession>A0A8J7WUM0</accession>
<dbReference type="SUPFAM" id="SSF51735">
    <property type="entry name" value="NAD(P)-binding Rossmann-fold domains"/>
    <property type="match status" value="3"/>
</dbReference>
<dbReference type="Pfam" id="PF08659">
    <property type="entry name" value="KR"/>
    <property type="match status" value="1"/>
</dbReference>
<evidence type="ECO:0000256" key="3">
    <source>
        <dbReference type="ARBA" id="ARBA00022679"/>
    </source>
</evidence>
<dbReference type="InterPro" id="IPR055123">
    <property type="entry name" value="SpnB-like_Rossmann"/>
</dbReference>
<keyword evidence="3" id="KW-0808">Transferase</keyword>
<dbReference type="InterPro" id="IPR036291">
    <property type="entry name" value="NAD(P)-bd_dom_sf"/>
</dbReference>
<dbReference type="InterPro" id="IPR057326">
    <property type="entry name" value="KR_dom"/>
</dbReference>
<dbReference type="SMART" id="SM00822">
    <property type="entry name" value="PKS_KR"/>
    <property type="match status" value="1"/>
</dbReference>
<dbReference type="RefSeq" id="WP_211472710.1">
    <property type="nucleotide sequence ID" value="NZ_JAGSXH010000281.1"/>
</dbReference>
<dbReference type="FunFam" id="3.40.50.720:FF:000209">
    <property type="entry name" value="Polyketide synthase Pks12"/>
    <property type="match status" value="1"/>
</dbReference>
<protein>
    <submittedName>
        <fullName evidence="6">SDR family NAD(P)-dependent oxidoreductase</fullName>
    </submittedName>
</protein>
<evidence type="ECO:0000313" key="7">
    <source>
        <dbReference type="Proteomes" id="UP000677913"/>
    </source>
</evidence>
<evidence type="ECO:0000256" key="2">
    <source>
        <dbReference type="ARBA" id="ARBA00022553"/>
    </source>
</evidence>
<dbReference type="CDD" id="cd05195">
    <property type="entry name" value="enoyl_red"/>
    <property type="match status" value="1"/>
</dbReference>
<feature type="non-terminal residue" evidence="6">
    <location>
        <position position="1"/>
    </location>
</feature>
<dbReference type="GO" id="GO:0004312">
    <property type="term" value="F:fatty acid synthase activity"/>
    <property type="evidence" value="ECO:0007669"/>
    <property type="project" value="TreeGrafter"/>
</dbReference>
<dbReference type="Pfam" id="PF22953">
    <property type="entry name" value="SpnB_Rossmann"/>
    <property type="match status" value="1"/>
</dbReference>
<organism evidence="6 7">
    <name type="scientific">Actinocrinis puniceicyclus</name>
    <dbReference type="NCBI Taxonomy" id="977794"/>
    <lineage>
        <taxon>Bacteria</taxon>
        <taxon>Bacillati</taxon>
        <taxon>Actinomycetota</taxon>
        <taxon>Actinomycetes</taxon>
        <taxon>Catenulisporales</taxon>
        <taxon>Actinospicaceae</taxon>
        <taxon>Actinocrinis</taxon>
    </lineage>
</organism>
<feature type="domain" description="Enoyl reductase (ER)" evidence="5">
    <location>
        <begin position="190"/>
        <end position="494"/>
    </location>
</feature>
<dbReference type="InterPro" id="IPR050091">
    <property type="entry name" value="PKS_NRPS_Biosynth_Enz"/>
</dbReference>
<dbReference type="Gene3D" id="3.40.50.720">
    <property type="entry name" value="NAD(P)-binding Rossmann-like Domain"/>
    <property type="match status" value="1"/>
</dbReference>
<keyword evidence="1" id="KW-0596">Phosphopantetheine</keyword>
<feature type="non-terminal residue" evidence="6">
    <location>
        <position position="677"/>
    </location>
</feature>
<dbReference type="Gene3D" id="3.90.180.10">
    <property type="entry name" value="Medium-chain alcohol dehydrogenases, catalytic domain"/>
    <property type="match status" value="1"/>
</dbReference>
<dbReference type="PANTHER" id="PTHR43775">
    <property type="entry name" value="FATTY ACID SYNTHASE"/>
    <property type="match status" value="1"/>
</dbReference>
<sequence>PETWAIAGPLREELATALREATRSVTSHAEFDDLLAGTSGPSGPSIAVLTLANDGIGVPASVHDATRRALNAVQAWLPDAQHDGTRLIVLTRSAIATHQGEHVADPAAAAVWGLIRSAQSENPGRITLIDTDSAPASLNAIPAALATDEPQLAIREGEPHAVRLAKVDINAQLVPPADTEFWRLHTAKAGSLDGLALVPWPQAGAPLEPGQVRVSLRAAGVNFRDVVVTLGLVQDVRSIGGEGAGIVVETAPDVTDLHPGDRVMGLFSGTGPTAITDRRLLTHIPRRWSFAQAAGVPVAFLTAHHALSTLGRLGAGDKVLIHAATGGVGLAALQLARLSGAEIHATASRPKWPTLRAFGLAEDHIASSRDLDFEEHFRAVTGGHGFDVVLDSLAGDFVDASLRLTAPGGRFIEMGKTDIRDADDVAARHPAVTYQAFDVMDAGPDAIAWMLTELSALFDNGALRPLPVTAYDIRHAPEALRHLSRARHIGKLVLTLPKKIDPDGTVLVTGGTGTLGALLARHLVEQHSAKHLILASRRGAQAPGAGDLAAELTALGTDVKLVACDAADRDALANLIAAVPAAHPLTAVVHTAGVTDDATVAKLTTEQLDNVLRPKADAAWNLHALTRDLDLAVFALYSSAAGTVGNPGQANYAAANAYLDAVAHRRHINGLPGVGLG</sequence>
<reference evidence="6" key="1">
    <citation type="submission" date="2021-04" db="EMBL/GenBank/DDBJ databases">
        <title>Genome based classification of Actinospica acidithermotolerans sp. nov., an actinobacterium isolated from an Indonesian hot spring.</title>
        <authorList>
            <person name="Kusuma A.B."/>
            <person name="Putra K.E."/>
            <person name="Nafisah S."/>
            <person name="Loh J."/>
            <person name="Nouioui I."/>
            <person name="Goodfellow M."/>
        </authorList>
    </citation>
    <scope>NUCLEOTIDE SEQUENCE</scope>
    <source>
        <strain evidence="6">DSM 45618</strain>
    </source>
</reference>
<dbReference type="AlphaFoldDB" id="A0A8J7WUM0"/>
<dbReference type="InterPro" id="IPR011032">
    <property type="entry name" value="GroES-like_sf"/>
</dbReference>
<dbReference type="PANTHER" id="PTHR43775:SF51">
    <property type="entry name" value="INACTIVE PHENOLPHTHIOCEROL SYNTHESIS POLYKETIDE SYNTHASE TYPE I PKS1-RELATED"/>
    <property type="match status" value="1"/>
</dbReference>
<dbReference type="SMART" id="SM00829">
    <property type="entry name" value="PKS_ER"/>
    <property type="match status" value="1"/>
</dbReference>
<dbReference type="InterPro" id="IPR013968">
    <property type="entry name" value="PKS_KR"/>
</dbReference>
<dbReference type="GO" id="GO:0006633">
    <property type="term" value="P:fatty acid biosynthetic process"/>
    <property type="evidence" value="ECO:0007669"/>
    <property type="project" value="TreeGrafter"/>
</dbReference>
<dbReference type="InterPro" id="IPR020843">
    <property type="entry name" value="ER"/>
</dbReference>
<dbReference type="FunFam" id="3.90.180.10:FF:000032">
    <property type="entry name" value="Probable polyketide synthase pks1"/>
    <property type="match status" value="1"/>
</dbReference>
<feature type="domain" description="Ketoreductase" evidence="4">
    <location>
        <begin position="504"/>
        <end position="677"/>
    </location>
</feature>
<comment type="caution">
    <text evidence="6">The sequence shown here is derived from an EMBL/GenBank/DDBJ whole genome shotgun (WGS) entry which is preliminary data.</text>
</comment>
<proteinExistence type="predicted"/>
<dbReference type="Gene3D" id="3.40.50.11460">
    <property type="match status" value="1"/>
</dbReference>